<sequence length="369" mass="39353">MIIGIPKEIKEHEYRVGATPQMVRAFVDAGHRVVVEANAGEKIGFSDALFQEAGAEIVAGPKEVYQSEMIVKVKEPQPSEFPLLFEGQILFCYLHLAPDPEQTEALLEKKVVGIAYETVTDALGRLPLLVPMSEIAGRIAIQAGAVSLQMNNGGKGLLLGGVPGVFPANVVVIGGGVVGTEAARMAMGLGANVAILDRSLERLRYLDAQYAPKLKTLYSSAAELENVLKWADLVIGAVLIPGKKAPKLISRSMLRKMIPGSVIVDVAIDQGGCAETSRPTTHGNPTYVEEGVLHYCVTNMPGACAKTATMALTNATMEYALEIANKGYRKALKENSGLLEGLNVHHGSVTNISVAHDLGYAYVPPQEIL</sequence>
<feature type="binding site" evidence="8">
    <location>
        <position position="278"/>
    </location>
    <ligand>
        <name>NAD(+)</name>
        <dbReference type="ChEBI" id="CHEBI:57540"/>
    </ligand>
</feature>
<accession>D6YSC8</accession>
<dbReference type="Gene3D" id="3.40.50.720">
    <property type="entry name" value="NAD(P)-binding Rossmann-like Domain"/>
    <property type="match status" value="2"/>
</dbReference>
<comment type="catalytic activity">
    <reaction evidence="5">
        <text>L-alanine + NAD(+) + H2O = pyruvate + NH4(+) + NADH + H(+)</text>
        <dbReference type="Rhea" id="RHEA:18405"/>
        <dbReference type="ChEBI" id="CHEBI:15361"/>
        <dbReference type="ChEBI" id="CHEBI:15377"/>
        <dbReference type="ChEBI" id="CHEBI:15378"/>
        <dbReference type="ChEBI" id="CHEBI:28938"/>
        <dbReference type="ChEBI" id="CHEBI:57540"/>
        <dbReference type="ChEBI" id="CHEBI:57945"/>
        <dbReference type="ChEBI" id="CHEBI:57972"/>
        <dbReference type="EC" id="1.4.1.1"/>
    </reaction>
</comment>
<dbReference type="Proteomes" id="UP000001505">
    <property type="component" value="Chromosome"/>
</dbReference>
<dbReference type="InterPro" id="IPR007886">
    <property type="entry name" value="AlaDH/PNT_N"/>
</dbReference>
<dbReference type="Pfam" id="PF01262">
    <property type="entry name" value="AlaDh_PNT_C"/>
    <property type="match status" value="1"/>
</dbReference>
<dbReference type="FunFam" id="3.40.50.720:FF:000049">
    <property type="entry name" value="Alanine dehydrogenase"/>
    <property type="match status" value="1"/>
</dbReference>
<dbReference type="SUPFAM" id="SSF51735">
    <property type="entry name" value="NAD(P)-binding Rossmann-fold domains"/>
    <property type="match status" value="1"/>
</dbReference>
<dbReference type="CDD" id="cd05305">
    <property type="entry name" value="L-AlaDH"/>
    <property type="match status" value="1"/>
</dbReference>
<dbReference type="SUPFAM" id="SSF52283">
    <property type="entry name" value="Formate/glycerate dehydrogenase catalytic domain-like"/>
    <property type="match status" value="1"/>
</dbReference>
<evidence type="ECO:0000256" key="3">
    <source>
        <dbReference type="ARBA" id="ARBA00023002"/>
    </source>
</evidence>
<keyword evidence="9" id="KW-0460">Magnesium</keyword>
<dbReference type="GO" id="GO:0042853">
    <property type="term" value="P:L-alanine catabolic process"/>
    <property type="evidence" value="ECO:0007669"/>
    <property type="project" value="InterPro"/>
</dbReference>
<feature type="domain" description="Alanine dehydrogenase/pyridine nucleotide transhydrogenase NAD(H)-binding" evidence="10">
    <location>
        <begin position="148"/>
        <end position="296"/>
    </location>
</feature>
<reference evidence="12 13" key="1">
    <citation type="journal article" date="2010" name="PLoS ONE">
        <title>The Waddlia genome: a window into chlamydial biology.</title>
        <authorList>
            <person name="Bertelli C."/>
            <person name="Collyn F."/>
            <person name="Croxatto A."/>
            <person name="Ruckert C."/>
            <person name="Polkinghorne A."/>
            <person name="Kebbi-Beghdadi C."/>
            <person name="Goesmann A."/>
            <person name="Vaughan L."/>
            <person name="Greub G."/>
        </authorList>
    </citation>
    <scope>NUCLEOTIDE SEQUENCE [LARGE SCALE GENOMIC DNA]</scope>
    <source>
        <strain evidence="13">ATCC VR-1470 / WSU 86-1044</strain>
    </source>
</reference>
<feature type="binding site" evidence="8">
    <location>
        <begin position="266"/>
        <end position="269"/>
    </location>
    <ligand>
        <name>NAD(+)</name>
        <dbReference type="ChEBI" id="CHEBI:57540"/>
    </ligand>
</feature>
<proteinExistence type="inferred from homology"/>
<dbReference type="KEGG" id="wch:wcw_1628"/>
<keyword evidence="8" id="KW-0547">Nucleotide-binding</keyword>
<dbReference type="SMART" id="SM01002">
    <property type="entry name" value="AlaDh_PNT_C"/>
    <property type="match status" value="1"/>
</dbReference>
<dbReference type="PANTHER" id="PTHR42795">
    <property type="entry name" value="ALANINE DEHYDROGENASE"/>
    <property type="match status" value="1"/>
</dbReference>
<evidence type="ECO:0000256" key="2">
    <source>
        <dbReference type="ARBA" id="ARBA00012897"/>
    </source>
</evidence>
<feature type="domain" description="Alanine dehydrogenase/pyridine nucleotide transhydrogenase N-terminal" evidence="11">
    <location>
        <begin position="4"/>
        <end position="136"/>
    </location>
</feature>
<evidence type="ECO:0000259" key="10">
    <source>
        <dbReference type="SMART" id="SM01002"/>
    </source>
</evidence>
<keyword evidence="9" id="KW-0479">Metal-binding</keyword>
<dbReference type="OrthoDB" id="9804592at2"/>
<dbReference type="GO" id="GO:0000166">
    <property type="term" value="F:nucleotide binding"/>
    <property type="evidence" value="ECO:0007669"/>
    <property type="project" value="UniProtKB-KW"/>
</dbReference>
<dbReference type="SMART" id="SM01003">
    <property type="entry name" value="AlaDh_PNT_N"/>
    <property type="match status" value="1"/>
</dbReference>
<gene>
    <name evidence="12" type="primary">ald</name>
    <name evidence="12" type="ordered locus">wcw_1628</name>
</gene>
<comment type="similarity">
    <text evidence="1 5">Belongs to the AlaDH/PNT family.</text>
</comment>
<evidence type="ECO:0000313" key="12">
    <source>
        <dbReference type="EMBL" id="ADI38973.1"/>
    </source>
</evidence>
<comment type="cofactor">
    <cofactor evidence="9">
        <name>Mg(2+)</name>
        <dbReference type="ChEBI" id="CHEBI:18420"/>
    </cofactor>
    <text evidence="9">Binds 1 Mg(2+) ion per subunit.</text>
</comment>
<organism evidence="12 13">
    <name type="scientific">Waddlia chondrophila (strain ATCC VR-1470 / WSU 86-1044)</name>
    <dbReference type="NCBI Taxonomy" id="716544"/>
    <lineage>
        <taxon>Bacteria</taxon>
        <taxon>Pseudomonadati</taxon>
        <taxon>Chlamydiota</taxon>
        <taxon>Chlamydiia</taxon>
        <taxon>Parachlamydiales</taxon>
        <taxon>Waddliaceae</taxon>
        <taxon>Waddlia</taxon>
    </lineage>
</organism>
<dbReference type="eggNOG" id="COG0686">
    <property type="taxonomic scope" value="Bacteria"/>
</dbReference>
<dbReference type="InterPro" id="IPR036291">
    <property type="entry name" value="NAD(P)-bd_dom_sf"/>
</dbReference>
<feature type="binding site" evidence="7">
    <location>
        <position position="74"/>
    </location>
    <ligand>
        <name>substrate</name>
    </ligand>
</feature>
<dbReference type="Pfam" id="PF05222">
    <property type="entry name" value="AlaDh_PNT_N"/>
    <property type="match status" value="1"/>
</dbReference>
<dbReference type="PROSITE" id="PS00837">
    <property type="entry name" value="ALADH_PNT_2"/>
    <property type="match status" value="1"/>
</dbReference>
<dbReference type="PANTHER" id="PTHR42795:SF1">
    <property type="entry name" value="ALANINE DEHYDROGENASE"/>
    <property type="match status" value="1"/>
</dbReference>
<feature type="active site" description="Proton donor/acceptor" evidence="6">
    <location>
        <position position="95"/>
    </location>
</feature>
<evidence type="ECO:0000256" key="4">
    <source>
        <dbReference type="ARBA" id="ARBA00023027"/>
    </source>
</evidence>
<dbReference type="EMBL" id="CP001928">
    <property type="protein sequence ID" value="ADI38973.1"/>
    <property type="molecule type" value="Genomic_DNA"/>
</dbReference>
<evidence type="ECO:0000256" key="8">
    <source>
        <dbReference type="PIRSR" id="PIRSR000183-3"/>
    </source>
</evidence>
<dbReference type="NCBIfam" id="TIGR00518">
    <property type="entry name" value="alaDH"/>
    <property type="match status" value="1"/>
</dbReference>
<dbReference type="InterPro" id="IPR008141">
    <property type="entry name" value="Ala_DH"/>
</dbReference>
<keyword evidence="13" id="KW-1185">Reference proteome</keyword>
<dbReference type="HOGENOM" id="CLU_003376_3_0_0"/>
<feature type="binding site" evidence="7">
    <location>
        <position position="15"/>
    </location>
    <ligand>
        <name>substrate</name>
    </ligand>
</feature>
<dbReference type="InterPro" id="IPR008143">
    <property type="entry name" value="Ala_DH/PNT_CS2"/>
</dbReference>
<dbReference type="STRING" id="716544.wcw_1628"/>
<protein>
    <recommendedName>
        <fullName evidence="2 5">Alanine dehydrogenase</fullName>
        <ecNumber evidence="2 5">1.4.1.1</ecNumber>
    </recommendedName>
</protein>
<dbReference type="GO" id="GO:0000286">
    <property type="term" value="F:alanine dehydrogenase activity"/>
    <property type="evidence" value="ECO:0007669"/>
    <property type="project" value="UniProtKB-UniRule"/>
</dbReference>
<dbReference type="AlphaFoldDB" id="D6YSC8"/>
<feature type="binding site" evidence="8">
    <location>
        <begin position="238"/>
        <end position="239"/>
    </location>
    <ligand>
        <name>NAD(+)</name>
        <dbReference type="ChEBI" id="CHEBI:57540"/>
    </ligand>
</feature>
<evidence type="ECO:0000256" key="1">
    <source>
        <dbReference type="ARBA" id="ARBA00005689"/>
    </source>
</evidence>
<evidence type="ECO:0000256" key="7">
    <source>
        <dbReference type="PIRSR" id="PIRSR000183-2"/>
    </source>
</evidence>
<evidence type="ECO:0000256" key="9">
    <source>
        <dbReference type="PIRSR" id="PIRSR000183-4"/>
    </source>
</evidence>
<feature type="binding site" evidence="8">
    <location>
        <position position="202"/>
    </location>
    <ligand>
        <name>NAD(+)</name>
        <dbReference type="ChEBI" id="CHEBI:57540"/>
    </ligand>
</feature>
<evidence type="ECO:0000256" key="6">
    <source>
        <dbReference type="PIRSR" id="PIRSR000183-1"/>
    </source>
</evidence>
<feature type="binding site" evidence="8">
    <location>
        <position position="133"/>
    </location>
    <ligand>
        <name>NAD(+)</name>
        <dbReference type="ChEBI" id="CHEBI:57540"/>
    </ligand>
</feature>
<dbReference type="GO" id="GO:0005886">
    <property type="term" value="C:plasma membrane"/>
    <property type="evidence" value="ECO:0007669"/>
    <property type="project" value="TreeGrafter"/>
</dbReference>
<evidence type="ECO:0000313" key="13">
    <source>
        <dbReference type="Proteomes" id="UP000001505"/>
    </source>
</evidence>
<dbReference type="PIRSF" id="PIRSF000183">
    <property type="entry name" value="Alanine_dh"/>
    <property type="match status" value="1"/>
</dbReference>
<feature type="binding site" evidence="9">
    <location>
        <position position="322"/>
    </location>
    <ligand>
        <name>Mg(2+)</name>
        <dbReference type="ChEBI" id="CHEBI:18420"/>
    </ligand>
</feature>
<feature type="active site" description="Proton donor/acceptor" evidence="6">
    <location>
        <position position="269"/>
    </location>
</feature>
<keyword evidence="4 5" id="KW-0520">NAD</keyword>
<dbReference type="EC" id="1.4.1.1" evidence="2 5"/>
<feature type="binding site" evidence="8">
    <location>
        <begin position="297"/>
        <end position="300"/>
    </location>
    <ligand>
        <name>NAD(+)</name>
        <dbReference type="ChEBI" id="CHEBI:57540"/>
    </ligand>
</feature>
<dbReference type="GO" id="GO:0046872">
    <property type="term" value="F:metal ion binding"/>
    <property type="evidence" value="ECO:0007669"/>
    <property type="project" value="UniProtKB-KW"/>
</dbReference>
<feature type="binding site" evidence="8">
    <location>
        <position position="197"/>
    </location>
    <ligand>
        <name>NAD(+)</name>
        <dbReference type="ChEBI" id="CHEBI:57540"/>
    </ligand>
</feature>
<keyword evidence="3 5" id="KW-0560">Oxidoreductase</keyword>
<evidence type="ECO:0000256" key="5">
    <source>
        <dbReference type="PIRNR" id="PIRNR000183"/>
    </source>
</evidence>
<feature type="binding site" evidence="8">
    <location>
        <position position="219"/>
    </location>
    <ligand>
        <name>NAD(+)</name>
        <dbReference type="ChEBI" id="CHEBI:57540"/>
    </ligand>
</feature>
<evidence type="ECO:0000259" key="11">
    <source>
        <dbReference type="SMART" id="SM01003"/>
    </source>
</evidence>
<name>D6YSC8_WADCW</name>
<dbReference type="RefSeq" id="WP_013182679.1">
    <property type="nucleotide sequence ID" value="NC_014225.1"/>
</dbReference>
<dbReference type="InterPro" id="IPR007698">
    <property type="entry name" value="AlaDH/PNT_NAD(H)-bd"/>
</dbReference>